<dbReference type="EMBL" id="JPKZ01001770">
    <property type="protein sequence ID" value="KHN80092.1"/>
    <property type="molecule type" value="Genomic_DNA"/>
</dbReference>
<dbReference type="InterPro" id="IPR002129">
    <property type="entry name" value="PyrdxlP-dep_de-COase"/>
</dbReference>
<dbReference type="InterPro" id="IPR015424">
    <property type="entry name" value="PyrdxlP-dep_Trfase"/>
</dbReference>
<evidence type="ECO:0000256" key="11">
    <source>
        <dbReference type="PIRSR" id="PIRSR602129-50"/>
    </source>
</evidence>
<dbReference type="SUPFAM" id="SSF53383">
    <property type="entry name" value="PLP-dependent transferases"/>
    <property type="match status" value="2"/>
</dbReference>
<dbReference type="OMA" id="LCPEYRY"/>
<dbReference type="PANTHER" id="PTHR11999:SF167">
    <property type="entry name" value="AROMATIC-L-AMINO-ACID DECARBOXYLASE"/>
    <property type="match status" value="1"/>
</dbReference>
<dbReference type="GO" id="GO:0005737">
    <property type="term" value="C:cytoplasm"/>
    <property type="evidence" value="ECO:0007669"/>
    <property type="project" value="TreeGrafter"/>
</dbReference>
<proteinExistence type="inferred from homology"/>
<dbReference type="PANTHER" id="PTHR11999">
    <property type="entry name" value="GROUP II PYRIDOXAL-5-PHOSPHATE DECARBOXYLASE"/>
    <property type="match status" value="1"/>
</dbReference>
<evidence type="ECO:0000256" key="6">
    <source>
        <dbReference type="ARBA" id="ARBA00022898"/>
    </source>
</evidence>
<evidence type="ECO:0000256" key="10">
    <source>
        <dbReference type="ARBA" id="ARBA00041275"/>
    </source>
</evidence>
<keyword evidence="6 11" id="KW-0663">Pyridoxal phosphate</keyword>
<comment type="cofactor">
    <cofactor evidence="1 11 12">
        <name>pyridoxal 5'-phosphate</name>
        <dbReference type="ChEBI" id="CHEBI:597326"/>
    </cofactor>
</comment>
<evidence type="ECO:0000313" key="14">
    <source>
        <dbReference type="Proteomes" id="UP000031036"/>
    </source>
</evidence>
<dbReference type="STRING" id="6265.A0A0B2VFC1"/>
<dbReference type="PRINTS" id="PR00800">
    <property type="entry name" value="YHDCRBOXLASE"/>
</dbReference>
<protein>
    <recommendedName>
        <fullName evidence="9">Aromatic-L-amino-acid decarboxylase</fullName>
        <ecNumber evidence="8">4.1.1.28</ecNumber>
    </recommendedName>
    <alternativeName>
        <fullName evidence="10">DOPA decarboxylase</fullName>
    </alternativeName>
</protein>
<evidence type="ECO:0000256" key="9">
    <source>
        <dbReference type="ARBA" id="ARBA00040968"/>
    </source>
</evidence>
<dbReference type="AlphaFoldDB" id="A0A0B2VFC1"/>
<dbReference type="GO" id="GO:0030170">
    <property type="term" value="F:pyridoxal phosphate binding"/>
    <property type="evidence" value="ECO:0007669"/>
    <property type="project" value="InterPro"/>
</dbReference>
<dbReference type="OrthoDB" id="639767at2759"/>
<evidence type="ECO:0000256" key="2">
    <source>
        <dbReference type="ARBA" id="ARBA00009533"/>
    </source>
</evidence>
<evidence type="ECO:0000256" key="3">
    <source>
        <dbReference type="ARBA" id="ARBA00011738"/>
    </source>
</evidence>
<dbReference type="Gene3D" id="3.90.1150.10">
    <property type="entry name" value="Aspartate Aminotransferase, domain 1"/>
    <property type="match status" value="1"/>
</dbReference>
<gene>
    <name evidence="13" type="primary">Ddc</name>
    <name evidence="13" type="ORF">Tcan_06090</name>
</gene>
<dbReference type="GO" id="GO:0006520">
    <property type="term" value="P:amino acid metabolic process"/>
    <property type="evidence" value="ECO:0007669"/>
    <property type="project" value="InterPro"/>
</dbReference>
<evidence type="ECO:0000256" key="1">
    <source>
        <dbReference type="ARBA" id="ARBA00001933"/>
    </source>
</evidence>
<dbReference type="Proteomes" id="UP000031036">
    <property type="component" value="Unassembled WGS sequence"/>
</dbReference>
<comment type="caution">
    <text evidence="13">The sequence shown here is derived from an EMBL/GenBank/DDBJ whole genome shotgun (WGS) entry which is preliminary data.</text>
</comment>
<dbReference type="InterPro" id="IPR015421">
    <property type="entry name" value="PyrdxlP-dep_Trfase_major"/>
</dbReference>
<keyword evidence="4" id="KW-0127">Catecholamine biosynthesis</keyword>
<evidence type="ECO:0000256" key="4">
    <source>
        <dbReference type="ARBA" id="ARBA00022584"/>
    </source>
</evidence>
<dbReference type="Gene3D" id="1.20.1340.10">
    <property type="entry name" value="dopa decarboxylase, N-terminal domain"/>
    <property type="match status" value="2"/>
</dbReference>
<dbReference type="CDD" id="cd06450">
    <property type="entry name" value="DOPA_deC_like"/>
    <property type="match status" value="1"/>
</dbReference>
<evidence type="ECO:0000256" key="12">
    <source>
        <dbReference type="RuleBase" id="RU000382"/>
    </source>
</evidence>
<comment type="similarity">
    <text evidence="2 12">Belongs to the group II decarboxylase family.</text>
</comment>
<sequence length="584" mass="65333">MNAEEFRKYGKEMVDFVADYWQTIRERKPISTVSPGYIKQLVPPEAPVCAETWEQIFADIEPVVVNGNTHWHHPKFFAYFPTACSYHSIMGDILSGGLASVGFTWVPPEAPVCAETWEQIFADIEPVVVNGNTHWHHPKFFAYFPTACSYHSIMGDILSGGLASVGFTWKSSPSMTELELRMTDWLARAFGLPAVFLNEDEGPGAGIIQSTASDATFIAILAARGRMVERIKATEDTNKSATDGAAGETFGNLKISAAPSIDIGRVNDTQCHDPTIISRLIAYSSDQAHSSVDKGAMLAAVRLRKLKATQGGPLNNYRVTADILRAAIQEDKKNGLIPFIFVATVGTTSTCGVDPVDELAPICNSEGIWVHVDSAYAGSFLLCPEYRYLGKGLEWVDSFNTNVHKSLHINFDCSPMWFKDAREAVKYFDVEPLYLKHEHQANSLDYRHLQIALGRRFRSLKIWFVMRNLGNEQLRQHLRKMNELAEYFAELVSKDELLELFVPRHLGLVCFRIKNSVNEMNERLNLVLNEDRRVHIVPASVNGVYFLRFAICSQLTNREDILAAHATIHEFVTKIVAGGSKTPQ</sequence>
<dbReference type="Gene3D" id="3.40.640.10">
    <property type="entry name" value="Type I PLP-dependent aspartate aminotransferase-like (Major domain)"/>
    <property type="match status" value="1"/>
</dbReference>
<dbReference type="InterPro" id="IPR010977">
    <property type="entry name" value="Aromatic_deC"/>
</dbReference>
<dbReference type="EC" id="4.1.1.28" evidence="8"/>
<feature type="modified residue" description="N6-(pyridoxal phosphate)lysine" evidence="11">
    <location>
        <position position="405"/>
    </location>
</feature>
<keyword evidence="5" id="KW-0210">Decarboxylase</keyword>
<evidence type="ECO:0000256" key="5">
    <source>
        <dbReference type="ARBA" id="ARBA00022793"/>
    </source>
</evidence>
<dbReference type="GO" id="GO:0042427">
    <property type="term" value="P:serotonin biosynthetic process"/>
    <property type="evidence" value="ECO:0007669"/>
    <property type="project" value="TreeGrafter"/>
</dbReference>
<dbReference type="GO" id="GO:0004058">
    <property type="term" value="F:aromatic-L-amino-acid decarboxylase activity"/>
    <property type="evidence" value="ECO:0007669"/>
    <property type="project" value="UniProtKB-EC"/>
</dbReference>
<reference evidence="13 14" key="1">
    <citation type="submission" date="2014-11" db="EMBL/GenBank/DDBJ databases">
        <title>Genetic blueprint of the zoonotic pathogen Toxocara canis.</title>
        <authorList>
            <person name="Zhu X.-Q."/>
            <person name="Korhonen P.K."/>
            <person name="Cai H."/>
            <person name="Young N.D."/>
            <person name="Nejsum P."/>
            <person name="von Samson-Himmelstjerna G."/>
            <person name="Boag P.R."/>
            <person name="Tan P."/>
            <person name="Li Q."/>
            <person name="Min J."/>
            <person name="Yang Y."/>
            <person name="Wang X."/>
            <person name="Fang X."/>
            <person name="Hall R.S."/>
            <person name="Hofmann A."/>
            <person name="Sternberg P.W."/>
            <person name="Jex A.R."/>
            <person name="Gasser R.B."/>
        </authorList>
    </citation>
    <scope>NUCLEOTIDE SEQUENCE [LARGE SCALE GENOMIC DNA]</scope>
    <source>
        <strain evidence="13">PN_DK_2014</strain>
    </source>
</reference>
<accession>A0A0B2VFC1</accession>
<name>A0A0B2VFC1_TOXCA</name>
<dbReference type="InterPro" id="IPR015422">
    <property type="entry name" value="PyrdxlP-dep_Trfase_small"/>
</dbReference>
<dbReference type="GO" id="GO:0042423">
    <property type="term" value="P:catecholamine biosynthetic process"/>
    <property type="evidence" value="ECO:0007669"/>
    <property type="project" value="UniProtKB-KW"/>
</dbReference>
<evidence type="ECO:0000256" key="8">
    <source>
        <dbReference type="ARBA" id="ARBA00038886"/>
    </source>
</evidence>
<keyword evidence="14" id="KW-1185">Reference proteome</keyword>
<organism evidence="13 14">
    <name type="scientific">Toxocara canis</name>
    <name type="common">Canine roundworm</name>
    <dbReference type="NCBI Taxonomy" id="6265"/>
    <lineage>
        <taxon>Eukaryota</taxon>
        <taxon>Metazoa</taxon>
        <taxon>Ecdysozoa</taxon>
        <taxon>Nematoda</taxon>
        <taxon>Chromadorea</taxon>
        <taxon>Rhabditida</taxon>
        <taxon>Spirurina</taxon>
        <taxon>Ascaridomorpha</taxon>
        <taxon>Ascaridoidea</taxon>
        <taxon>Toxocaridae</taxon>
        <taxon>Toxocara</taxon>
    </lineage>
</organism>
<dbReference type="Pfam" id="PF00282">
    <property type="entry name" value="Pyridoxal_deC"/>
    <property type="match status" value="2"/>
</dbReference>
<comment type="subunit">
    <text evidence="3">Homodimer.</text>
</comment>
<evidence type="ECO:0000313" key="13">
    <source>
        <dbReference type="EMBL" id="KHN80092.1"/>
    </source>
</evidence>
<keyword evidence="7 12" id="KW-0456">Lyase</keyword>
<evidence type="ECO:0000256" key="7">
    <source>
        <dbReference type="ARBA" id="ARBA00023239"/>
    </source>
</evidence>
<dbReference type="GO" id="GO:0019752">
    <property type="term" value="P:carboxylic acid metabolic process"/>
    <property type="evidence" value="ECO:0007669"/>
    <property type="project" value="InterPro"/>
</dbReference>